<keyword evidence="3" id="KW-0731">Sigma factor</keyword>
<keyword evidence="9" id="KW-1185">Reference proteome</keyword>
<dbReference type="InterPro" id="IPR013249">
    <property type="entry name" value="RNA_pol_sigma70_r4_t2"/>
</dbReference>
<dbReference type="Proteomes" id="UP001597206">
    <property type="component" value="Unassembled WGS sequence"/>
</dbReference>
<keyword evidence="5" id="KW-0804">Transcription</keyword>
<dbReference type="Gene3D" id="1.10.1740.10">
    <property type="match status" value="1"/>
</dbReference>
<gene>
    <name evidence="8" type="ORF">ACFQ2T_07880</name>
</gene>
<dbReference type="PANTHER" id="PTHR43133">
    <property type="entry name" value="RNA POLYMERASE ECF-TYPE SIGMA FACTO"/>
    <property type="match status" value="1"/>
</dbReference>
<dbReference type="InterPro" id="IPR013324">
    <property type="entry name" value="RNA_pol_sigma_r3/r4-like"/>
</dbReference>
<dbReference type="Gene3D" id="1.10.10.10">
    <property type="entry name" value="Winged helix-like DNA-binding domain superfamily/Winged helix DNA-binding domain"/>
    <property type="match status" value="1"/>
</dbReference>
<proteinExistence type="inferred from homology"/>
<comment type="caution">
    <text evidence="8">The sequence shown here is derived from an EMBL/GenBank/DDBJ whole genome shotgun (WGS) entry which is preliminary data.</text>
</comment>
<evidence type="ECO:0000259" key="7">
    <source>
        <dbReference type="Pfam" id="PF08281"/>
    </source>
</evidence>
<evidence type="ECO:0000259" key="6">
    <source>
        <dbReference type="Pfam" id="PF04542"/>
    </source>
</evidence>
<feature type="domain" description="RNA polymerase sigma-70 region 2" evidence="6">
    <location>
        <begin position="27"/>
        <end position="92"/>
    </location>
</feature>
<feature type="domain" description="RNA polymerase sigma factor 70 region 4 type 2" evidence="7">
    <location>
        <begin position="121"/>
        <end position="172"/>
    </location>
</feature>
<dbReference type="EMBL" id="JBHTLN010000001">
    <property type="protein sequence ID" value="MFD1122415.1"/>
    <property type="molecule type" value="Genomic_DNA"/>
</dbReference>
<name>A0ABW3PJM3_9PROT</name>
<dbReference type="Pfam" id="PF04542">
    <property type="entry name" value="Sigma70_r2"/>
    <property type="match status" value="1"/>
</dbReference>
<evidence type="ECO:0000256" key="3">
    <source>
        <dbReference type="ARBA" id="ARBA00023082"/>
    </source>
</evidence>
<dbReference type="InterPro" id="IPR014284">
    <property type="entry name" value="RNA_pol_sigma-70_dom"/>
</dbReference>
<protein>
    <submittedName>
        <fullName evidence="8">Sigma-70 family RNA polymerase sigma factor</fullName>
    </submittedName>
</protein>
<dbReference type="Pfam" id="PF08281">
    <property type="entry name" value="Sigma70_r4_2"/>
    <property type="match status" value="1"/>
</dbReference>
<reference evidence="9" key="1">
    <citation type="journal article" date="2019" name="Int. J. Syst. Evol. Microbiol.">
        <title>The Global Catalogue of Microorganisms (GCM) 10K type strain sequencing project: providing services to taxonomists for standard genome sequencing and annotation.</title>
        <authorList>
            <consortium name="The Broad Institute Genomics Platform"/>
            <consortium name="The Broad Institute Genome Sequencing Center for Infectious Disease"/>
            <person name="Wu L."/>
            <person name="Ma J."/>
        </authorList>
    </citation>
    <scope>NUCLEOTIDE SEQUENCE [LARGE SCALE GENOMIC DNA]</scope>
    <source>
        <strain evidence="9">CCUG 58411</strain>
    </source>
</reference>
<evidence type="ECO:0000256" key="4">
    <source>
        <dbReference type="ARBA" id="ARBA00023125"/>
    </source>
</evidence>
<sequence>MMSEEELRALMLRALDGNAEAYQLLLQRASSLIRAYLRRRLTNAPDEIEDLLQETLLAIHTKRHTYRREEPLTPWLYAIARYKMIDCLRRRSHHEALNDPFDDDAEWSSVSDEEASASRKDLDVMLASLPANQRLSIQHTKLEGLSVAEAAAITGMSISAIKVGVHRGMKALAHMWKEQA</sequence>
<dbReference type="SUPFAM" id="SSF88946">
    <property type="entry name" value="Sigma2 domain of RNA polymerase sigma factors"/>
    <property type="match status" value="1"/>
</dbReference>
<evidence type="ECO:0000313" key="9">
    <source>
        <dbReference type="Proteomes" id="UP001597206"/>
    </source>
</evidence>
<dbReference type="InterPro" id="IPR013325">
    <property type="entry name" value="RNA_pol_sigma_r2"/>
</dbReference>
<dbReference type="NCBIfam" id="NF009191">
    <property type="entry name" value="PRK12539.1"/>
    <property type="match status" value="1"/>
</dbReference>
<evidence type="ECO:0000256" key="2">
    <source>
        <dbReference type="ARBA" id="ARBA00023015"/>
    </source>
</evidence>
<keyword evidence="4" id="KW-0238">DNA-binding</keyword>
<dbReference type="InterPro" id="IPR039425">
    <property type="entry name" value="RNA_pol_sigma-70-like"/>
</dbReference>
<evidence type="ECO:0000256" key="5">
    <source>
        <dbReference type="ARBA" id="ARBA00023163"/>
    </source>
</evidence>
<dbReference type="InterPro" id="IPR036388">
    <property type="entry name" value="WH-like_DNA-bd_sf"/>
</dbReference>
<keyword evidence="2" id="KW-0805">Transcription regulation</keyword>
<evidence type="ECO:0000256" key="1">
    <source>
        <dbReference type="ARBA" id="ARBA00010641"/>
    </source>
</evidence>
<evidence type="ECO:0000313" key="8">
    <source>
        <dbReference type="EMBL" id="MFD1122415.1"/>
    </source>
</evidence>
<dbReference type="SUPFAM" id="SSF88659">
    <property type="entry name" value="Sigma3 and sigma4 domains of RNA polymerase sigma factors"/>
    <property type="match status" value="1"/>
</dbReference>
<dbReference type="InterPro" id="IPR007627">
    <property type="entry name" value="RNA_pol_sigma70_r2"/>
</dbReference>
<dbReference type="PANTHER" id="PTHR43133:SF58">
    <property type="entry name" value="ECF RNA POLYMERASE SIGMA FACTOR SIGD"/>
    <property type="match status" value="1"/>
</dbReference>
<accession>A0ABW3PJM3</accession>
<organism evidence="8 9">
    <name type="scientific">Methylophilus flavus</name>
    <dbReference type="NCBI Taxonomy" id="640084"/>
    <lineage>
        <taxon>Bacteria</taxon>
        <taxon>Pseudomonadati</taxon>
        <taxon>Pseudomonadota</taxon>
        <taxon>Betaproteobacteria</taxon>
        <taxon>Nitrosomonadales</taxon>
        <taxon>Methylophilaceae</taxon>
        <taxon>Methylophilus</taxon>
    </lineage>
</organism>
<dbReference type="NCBIfam" id="TIGR02937">
    <property type="entry name" value="sigma70-ECF"/>
    <property type="match status" value="1"/>
</dbReference>
<dbReference type="NCBIfam" id="NF009188">
    <property type="entry name" value="PRK12536.1"/>
    <property type="match status" value="1"/>
</dbReference>
<comment type="similarity">
    <text evidence="1">Belongs to the sigma-70 factor family. ECF subfamily.</text>
</comment>